<dbReference type="EMBL" id="LR903622">
    <property type="protein sequence ID" value="CAD7252092.1"/>
    <property type="molecule type" value="Genomic_DNA"/>
</dbReference>
<dbReference type="EMBL" id="CAJPEV010004105">
    <property type="protein sequence ID" value="CAG0901181.1"/>
    <property type="molecule type" value="Genomic_DNA"/>
</dbReference>
<keyword evidence="2" id="KW-0677">Repeat</keyword>
<evidence type="ECO:0008006" key="5">
    <source>
        <dbReference type="Google" id="ProtNLM"/>
    </source>
</evidence>
<dbReference type="OrthoDB" id="45365at2759"/>
<dbReference type="PANTHER" id="PTHR45632">
    <property type="entry name" value="LD33804P"/>
    <property type="match status" value="1"/>
</dbReference>
<dbReference type="InterPro" id="IPR015915">
    <property type="entry name" value="Kelch-typ_b-propeller"/>
</dbReference>
<dbReference type="Gene3D" id="2.120.10.80">
    <property type="entry name" value="Kelch-type beta propeller"/>
    <property type="match status" value="1"/>
</dbReference>
<organism evidence="3">
    <name type="scientific">Darwinula stevensoni</name>
    <dbReference type="NCBI Taxonomy" id="69355"/>
    <lineage>
        <taxon>Eukaryota</taxon>
        <taxon>Metazoa</taxon>
        <taxon>Ecdysozoa</taxon>
        <taxon>Arthropoda</taxon>
        <taxon>Crustacea</taxon>
        <taxon>Oligostraca</taxon>
        <taxon>Ostracoda</taxon>
        <taxon>Podocopa</taxon>
        <taxon>Podocopida</taxon>
        <taxon>Darwinulocopina</taxon>
        <taxon>Darwinuloidea</taxon>
        <taxon>Darwinulidae</taxon>
        <taxon>Darwinula</taxon>
    </lineage>
</organism>
<evidence type="ECO:0000256" key="1">
    <source>
        <dbReference type="ARBA" id="ARBA00022441"/>
    </source>
</evidence>
<gene>
    <name evidence="3" type="ORF">DSTB1V02_LOCUS11853</name>
</gene>
<dbReference type="Pfam" id="PF24681">
    <property type="entry name" value="Kelch_KLHDC2_KLHL20_DRC7"/>
    <property type="match status" value="1"/>
</dbReference>
<evidence type="ECO:0000256" key="2">
    <source>
        <dbReference type="ARBA" id="ARBA00022737"/>
    </source>
</evidence>
<sequence length="304" mass="33333">MGMGTLGAVSPATQDGFKGTLFACGEELKNGSAISKKRHGIYQVDLQGQRPPMPWVAHYDVKGFISASSGSLFFGLDRKLHMLKLQGRNPKSGPFPWDDIIFTPFEVRQSSACASSQKLYIAGSEDPISAHKVAVYDEASQRFYALNPMTQKREGHSSLLWENNLVVVGGFHDGKSLDSAEFLDLRSGKWTAMPPLPEPLYFHATSICENKLFAAGGYLETEGRSNRVWSLDLGAMATWEELPPMISPRDDHGMIATEDGSLVAIGGNRPGPPTVEVLQRGGKWVELGLKFNFKNLDKATIMNL</sequence>
<dbReference type="SMART" id="SM00612">
    <property type="entry name" value="Kelch"/>
    <property type="match status" value="3"/>
</dbReference>
<dbReference type="PANTHER" id="PTHR45632:SF3">
    <property type="entry name" value="KELCH-LIKE PROTEIN 32"/>
    <property type="match status" value="1"/>
</dbReference>
<evidence type="ECO:0000313" key="3">
    <source>
        <dbReference type="EMBL" id="CAD7252092.1"/>
    </source>
</evidence>
<dbReference type="SUPFAM" id="SSF117281">
    <property type="entry name" value="Kelch motif"/>
    <property type="match status" value="1"/>
</dbReference>
<dbReference type="InterPro" id="IPR006652">
    <property type="entry name" value="Kelch_1"/>
</dbReference>
<dbReference type="AlphaFoldDB" id="A0A7R9FRC9"/>
<dbReference type="Proteomes" id="UP000677054">
    <property type="component" value="Unassembled WGS sequence"/>
</dbReference>
<protein>
    <recommendedName>
        <fullName evidence="5">Kelch repeat-containing protein</fullName>
    </recommendedName>
</protein>
<name>A0A7R9FRC9_9CRUS</name>
<evidence type="ECO:0000313" key="4">
    <source>
        <dbReference type="Proteomes" id="UP000677054"/>
    </source>
</evidence>
<reference evidence="3" key="1">
    <citation type="submission" date="2020-11" db="EMBL/GenBank/DDBJ databases">
        <authorList>
            <person name="Tran Van P."/>
        </authorList>
    </citation>
    <scope>NUCLEOTIDE SEQUENCE</scope>
</reference>
<accession>A0A7R9FRC9</accession>
<keyword evidence="4" id="KW-1185">Reference proteome</keyword>
<keyword evidence="1" id="KW-0880">Kelch repeat</keyword>
<proteinExistence type="predicted"/>